<evidence type="ECO:0000313" key="7">
    <source>
        <dbReference type="EMBL" id="KAH7366893.1"/>
    </source>
</evidence>
<keyword evidence="5" id="KW-0539">Nucleus</keyword>
<dbReference type="OrthoDB" id="77878at2759"/>
<evidence type="ECO:0000256" key="4">
    <source>
        <dbReference type="ARBA" id="ARBA00023136"/>
    </source>
</evidence>
<name>A0A8K0TI79_9PEZI</name>
<dbReference type="PANTHER" id="PTHR12265">
    <property type="entry name" value="TRANSMEMBRANE PROTEIN 53"/>
    <property type="match status" value="1"/>
</dbReference>
<dbReference type="GO" id="GO:0031965">
    <property type="term" value="C:nuclear membrane"/>
    <property type="evidence" value="ECO:0007669"/>
    <property type="project" value="UniProtKB-SubCell"/>
</dbReference>
<evidence type="ECO:0000256" key="3">
    <source>
        <dbReference type="ARBA" id="ARBA00022989"/>
    </source>
</evidence>
<comment type="subcellular location">
    <subcellularLocation>
        <location evidence="6">Endomembrane system</location>
        <topology evidence="6">Single-pass membrane protein</topology>
    </subcellularLocation>
    <subcellularLocation>
        <location evidence="1">Nucleus membrane</location>
    </subcellularLocation>
</comment>
<dbReference type="PANTHER" id="PTHR12265:SF30">
    <property type="entry name" value="TRANSMEMBRANE PROTEIN 53"/>
    <property type="match status" value="1"/>
</dbReference>
<keyword evidence="3" id="KW-1133">Transmembrane helix</keyword>
<protein>
    <recommendedName>
        <fullName evidence="9">Indole-diterpene biosynthesis protein PaxU</fullName>
    </recommendedName>
</protein>
<evidence type="ECO:0000256" key="5">
    <source>
        <dbReference type="ARBA" id="ARBA00023242"/>
    </source>
</evidence>
<organism evidence="7 8">
    <name type="scientific">Plectosphaerella cucumerina</name>
    <dbReference type="NCBI Taxonomy" id="40658"/>
    <lineage>
        <taxon>Eukaryota</taxon>
        <taxon>Fungi</taxon>
        <taxon>Dikarya</taxon>
        <taxon>Ascomycota</taxon>
        <taxon>Pezizomycotina</taxon>
        <taxon>Sordariomycetes</taxon>
        <taxon>Hypocreomycetidae</taxon>
        <taxon>Glomerellales</taxon>
        <taxon>Plectosphaerellaceae</taxon>
        <taxon>Plectosphaerella</taxon>
    </lineage>
</organism>
<keyword evidence="2" id="KW-0812">Transmembrane</keyword>
<dbReference type="Proteomes" id="UP000813385">
    <property type="component" value="Unassembled WGS sequence"/>
</dbReference>
<dbReference type="InterPro" id="IPR008547">
    <property type="entry name" value="DUF829_TMEM53"/>
</dbReference>
<keyword evidence="4" id="KW-0472">Membrane</keyword>
<dbReference type="AlphaFoldDB" id="A0A8K0TI79"/>
<evidence type="ECO:0000256" key="6">
    <source>
        <dbReference type="ARBA" id="ARBA00037847"/>
    </source>
</evidence>
<proteinExistence type="predicted"/>
<evidence type="ECO:0008006" key="9">
    <source>
        <dbReference type="Google" id="ProtNLM"/>
    </source>
</evidence>
<comment type="caution">
    <text evidence="7">The sequence shown here is derived from an EMBL/GenBank/DDBJ whole genome shotgun (WGS) entry which is preliminary data.</text>
</comment>
<evidence type="ECO:0000256" key="1">
    <source>
        <dbReference type="ARBA" id="ARBA00004126"/>
    </source>
</evidence>
<reference evidence="7" key="1">
    <citation type="journal article" date="2021" name="Nat. Commun.">
        <title>Genetic determinants of endophytism in the Arabidopsis root mycobiome.</title>
        <authorList>
            <person name="Mesny F."/>
            <person name="Miyauchi S."/>
            <person name="Thiergart T."/>
            <person name="Pickel B."/>
            <person name="Atanasova L."/>
            <person name="Karlsson M."/>
            <person name="Huettel B."/>
            <person name="Barry K.W."/>
            <person name="Haridas S."/>
            <person name="Chen C."/>
            <person name="Bauer D."/>
            <person name="Andreopoulos W."/>
            <person name="Pangilinan J."/>
            <person name="LaButti K."/>
            <person name="Riley R."/>
            <person name="Lipzen A."/>
            <person name="Clum A."/>
            <person name="Drula E."/>
            <person name="Henrissat B."/>
            <person name="Kohler A."/>
            <person name="Grigoriev I.V."/>
            <person name="Martin F.M."/>
            <person name="Hacquard S."/>
        </authorList>
    </citation>
    <scope>NUCLEOTIDE SEQUENCE</scope>
    <source>
        <strain evidence="7">MPI-CAGE-AT-0016</strain>
    </source>
</reference>
<dbReference type="Pfam" id="PF05705">
    <property type="entry name" value="DUF829"/>
    <property type="match status" value="1"/>
</dbReference>
<sequence length="286" mass="31827">MASTQVVASKGAPLSMLKRLSPQLYLYEPPANATPDAAAPALTIVITWFAAQDAHIAKYISQHLALNPATRLLLITCPFRLIPHPIENLYPAVDLLKTLPPAGKENDKSPPSLLIHSFSNGGSYTLARLAGLWKKHAPTLPRHALVIDSSPDRFSVTRSMRALTASVPRWLRPLLYATLGLFLSIMRLLRLRGMHGVVRDRMVDPDFLKSEVRRTYIFSKTDDMVKWQDVVDHADEARAKAAELGTELEVRTEEFAGSGHVSHARVDGNRYWGIVRETWAGREAHS</sequence>
<evidence type="ECO:0000313" key="8">
    <source>
        <dbReference type="Proteomes" id="UP000813385"/>
    </source>
</evidence>
<gene>
    <name evidence="7" type="ORF">B0T11DRAFT_48758</name>
</gene>
<evidence type="ECO:0000256" key="2">
    <source>
        <dbReference type="ARBA" id="ARBA00022692"/>
    </source>
</evidence>
<keyword evidence="8" id="KW-1185">Reference proteome</keyword>
<accession>A0A8K0TI79</accession>
<dbReference type="EMBL" id="JAGPXD010000002">
    <property type="protein sequence ID" value="KAH7366893.1"/>
    <property type="molecule type" value="Genomic_DNA"/>
</dbReference>